<name>A0A1R3HRV3_9ROSI</name>
<dbReference type="Proteomes" id="UP000187203">
    <property type="component" value="Unassembled WGS sequence"/>
</dbReference>
<evidence type="ECO:0000313" key="3">
    <source>
        <dbReference type="Proteomes" id="UP000187203"/>
    </source>
</evidence>
<gene>
    <name evidence="2" type="ORF">COLO4_27240</name>
</gene>
<organism evidence="2 3">
    <name type="scientific">Corchorus olitorius</name>
    <dbReference type="NCBI Taxonomy" id="93759"/>
    <lineage>
        <taxon>Eukaryota</taxon>
        <taxon>Viridiplantae</taxon>
        <taxon>Streptophyta</taxon>
        <taxon>Embryophyta</taxon>
        <taxon>Tracheophyta</taxon>
        <taxon>Spermatophyta</taxon>
        <taxon>Magnoliopsida</taxon>
        <taxon>eudicotyledons</taxon>
        <taxon>Gunneridae</taxon>
        <taxon>Pentapetalae</taxon>
        <taxon>rosids</taxon>
        <taxon>malvids</taxon>
        <taxon>Malvales</taxon>
        <taxon>Malvaceae</taxon>
        <taxon>Grewioideae</taxon>
        <taxon>Apeibeae</taxon>
        <taxon>Corchorus</taxon>
    </lineage>
</organism>
<sequence>MALTSVTFATAIIQVENPAFLKERHANFKKKEAEHLEEANHLSDERSKIDKNAAHILALITRKWASDFDNLSMNFSSYEDIMEDGENVATPEDDELEANLAKDANRNARNEGNRQRIKTTKQRYNSQGTHQQQAQAHKIRIKTEHSQGKSFHIL</sequence>
<protein>
    <submittedName>
        <fullName evidence="2">Uncharacterized protein</fullName>
    </submittedName>
</protein>
<dbReference type="AlphaFoldDB" id="A0A1R3HRV3"/>
<feature type="region of interest" description="Disordered" evidence="1">
    <location>
        <begin position="101"/>
        <end position="137"/>
    </location>
</feature>
<dbReference type="EMBL" id="AWUE01019513">
    <property type="protein sequence ID" value="OMO73125.1"/>
    <property type="molecule type" value="Genomic_DNA"/>
</dbReference>
<evidence type="ECO:0000256" key="1">
    <source>
        <dbReference type="SAM" id="MobiDB-lite"/>
    </source>
</evidence>
<comment type="caution">
    <text evidence="2">The sequence shown here is derived from an EMBL/GenBank/DDBJ whole genome shotgun (WGS) entry which is preliminary data.</text>
</comment>
<feature type="compositionally biased region" description="Basic and acidic residues" evidence="1">
    <location>
        <begin position="103"/>
        <end position="114"/>
    </location>
</feature>
<reference evidence="3" key="1">
    <citation type="submission" date="2013-09" db="EMBL/GenBank/DDBJ databases">
        <title>Corchorus olitorius genome sequencing.</title>
        <authorList>
            <person name="Alam M."/>
            <person name="Haque M.S."/>
            <person name="Islam M.S."/>
            <person name="Emdad E.M."/>
            <person name="Islam M.M."/>
            <person name="Ahmed B."/>
            <person name="Halim A."/>
            <person name="Hossen Q.M.M."/>
            <person name="Hossain M.Z."/>
            <person name="Ahmed R."/>
            <person name="Khan M.M."/>
            <person name="Islam R."/>
            <person name="Rashid M.M."/>
            <person name="Khan S.A."/>
            <person name="Rahman M.S."/>
            <person name="Alam M."/>
            <person name="Yahiya A.S."/>
            <person name="Khan M.S."/>
            <person name="Azam M.S."/>
            <person name="Haque T."/>
            <person name="Lashkar M.Z.H."/>
            <person name="Akhand A.I."/>
            <person name="Morshed G."/>
            <person name="Roy S."/>
            <person name="Uddin K.S."/>
            <person name="Rabeya T."/>
            <person name="Hossain A.S."/>
            <person name="Chowdhury A."/>
            <person name="Snigdha A.R."/>
            <person name="Mortoza M.S."/>
            <person name="Matin S.A."/>
            <person name="Hoque S.M.E."/>
            <person name="Islam M.K."/>
            <person name="Roy D.K."/>
            <person name="Haider R."/>
            <person name="Moosa M.M."/>
            <person name="Elias S.M."/>
            <person name="Hasan A.M."/>
            <person name="Jahan S."/>
            <person name="Shafiuddin M."/>
            <person name="Mahmood N."/>
            <person name="Shommy N.S."/>
        </authorList>
    </citation>
    <scope>NUCLEOTIDE SEQUENCE [LARGE SCALE GENOMIC DNA]</scope>
    <source>
        <strain evidence="3">cv. O-4</strain>
    </source>
</reference>
<proteinExistence type="predicted"/>
<keyword evidence="3" id="KW-1185">Reference proteome</keyword>
<feature type="compositionally biased region" description="Polar residues" evidence="1">
    <location>
        <begin position="122"/>
        <end position="135"/>
    </location>
</feature>
<evidence type="ECO:0000313" key="2">
    <source>
        <dbReference type="EMBL" id="OMO73125.1"/>
    </source>
</evidence>
<accession>A0A1R3HRV3</accession>